<evidence type="ECO:0000313" key="1">
    <source>
        <dbReference type="EMBL" id="SHF93606.1"/>
    </source>
</evidence>
<dbReference type="Proteomes" id="UP000184041">
    <property type="component" value="Unassembled WGS sequence"/>
</dbReference>
<dbReference type="STRING" id="1194090.SAMN05443144_115104"/>
<reference evidence="1 2" key="1">
    <citation type="submission" date="2016-11" db="EMBL/GenBank/DDBJ databases">
        <authorList>
            <person name="Jaros S."/>
            <person name="Januszkiewicz K."/>
            <person name="Wedrychowicz H."/>
        </authorList>
    </citation>
    <scope>NUCLEOTIDE SEQUENCE [LARGE SCALE GENOMIC DNA]</scope>
    <source>
        <strain evidence="1 2">DSM 21986</strain>
    </source>
</reference>
<protein>
    <submittedName>
        <fullName evidence="1">Uncharacterized protein</fullName>
    </submittedName>
</protein>
<sequence length="85" mass="9744">MGYVGREFCKTVLLPEVGLIARLNSSYMSYMLQFLSPLTLTLNKIPGFQSSFGSKKNYNTGGKKCQFRRAETTKTLRLQSFLWNH</sequence>
<gene>
    <name evidence="1" type="ORF">SAMN05443144_115104</name>
</gene>
<dbReference type="AlphaFoldDB" id="A0A1M5FQ38"/>
<dbReference type="EMBL" id="FQUS01000015">
    <property type="protein sequence ID" value="SHF93606.1"/>
    <property type="molecule type" value="Genomic_DNA"/>
</dbReference>
<keyword evidence="2" id="KW-1185">Reference proteome</keyword>
<evidence type="ECO:0000313" key="2">
    <source>
        <dbReference type="Proteomes" id="UP000184041"/>
    </source>
</evidence>
<accession>A0A1M5FQ38</accession>
<name>A0A1M5FQ38_9BACT</name>
<organism evidence="1 2">
    <name type="scientific">Fodinibius roseus</name>
    <dbReference type="NCBI Taxonomy" id="1194090"/>
    <lineage>
        <taxon>Bacteria</taxon>
        <taxon>Pseudomonadati</taxon>
        <taxon>Balneolota</taxon>
        <taxon>Balneolia</taxon>
        <taxon>Balneolales</taxon>
        <taxon>Balneolaceae</taxon>
        <taxon>Fodinibius</taxon>
    </lineage>
</organism>
<proteinExistence type="predicted"/>